<dbReference type="HAMAP" id="MF_01416">
    <property type="entry name" value="ATP_synth_delta_bact"/>
    <property type="match status" value="1"/>
</dbReference>
<dbReference type="Pfam" id="PF00213">
    <property type="entry name" value="OSCP"/>
    <property type="match status" value="1"/>
</dbReference>
<evidence type="ECO:0000256" key="7">
    <source>
        <dbReference type="HAMAP-Rule" id="MF_01416"/>
    </source>
</evidence>
<dbReference type="Gene3D" id="1.10.520.20">
    <property type="entry name" value="N-terminal domain of the delta subunit of the F1F0-ATP synthase"/>
    <property type="match status" value="1"/>
</dbReference>
<dbReference type="InterPro" id="IPR026015">
    <property type="entry name" value="ATP_synth_OSCP/delta_N_sf"/>
</dbReference>
<dbReference type="Proteomes" id="UP000267368">
    <property type="component" value="Unassembled WGS sequence"/>
</dbReference>
<comment type="function">
    <text evidence="7">This protein is part of the stalk that links CF(0) to CF(1). It either transmits conformational changes from CF(0) to CF(1) or is implicated in proton conduction.</text>
</comment>
<keyword evidence="4 7" id="KW-0406">Ion transport</keyword>
<name>A0A3N0AG01_9ACTN</name>
<comment type="similarity">
    <text evidence="7">Belongs to the ATPase delta chain family.</text>
</comment>
<dbReference type="AlphaFoldDB" id="A0A3N0AG01"/>
<keyword evidence="7" id="KW-0139">CF(1)</keyword>
<comment type="function">
    <text evidence="7">F(1)F(0) ATP synthase produces ATP from ADP in the presence of a proton or sodium gradient. F-type ATPases consist of two structural domains, F(1) containing the extramembraneous catalytic core and F(0) containing the membrane proton channel, linked together by a central stalk and a peripheral stalk. During catalysis, ATP synthesis in the catalytic domain of F(1) is coupled via a rotary mechanism of the central stalk subunits to proton translocation.</text>
</comment>
<gene>
    <name evidence="7 8" type="primary">atpH</name>
    <name evidence="8" type="ORF">DMP07_03905</name>
</gene>
<proteinExistence type="inferred from homology"/>
<dbReference type="PRINTS" id="PR00125">
    <property type="entry name" value="ATPASEDELTA"/>
</dbReference>
<evidence type="ECO:0000256" key="1">
    <source>
        <dbReference type="ARBA" id="ARBA00004370"/>
    </source>
</evidence>
<dbReference type="PANTHER" id="PTHR11910">
    <property type="entry name" value="ATP SYNTHASE DELTA CHAIN"/>
    <property type="match status" value="1"/>
</dbReference>
<accession>A0A3N0AG01</accession>
<protein>
    <recommendedName>
        <fullName evidence="7">ATP synthase subunit delta</fullName>
    </recommendedName>
    <alternativeName>
        <fullName evidence="7">ATP synthase F(1) sector subunit delta</fullName>
    </alternativeName>
    <alternativeName>
        <fullName evidence="7">F-type ATPase subunit delta</fullName>
        <shortName evidence="7">F-ATPase subunit delta</shortName>
    </alternativeName>
</protein>
<dbReference type="GO" id="GO:0005886">
    <property type="term" value="C:plasma membrane"/>
    <property type="evidence" value="ECO:0007669"/>
    <property type="project" value="UniProtKB-SubCell"/>
</dbReference>
<keyword evidence="3 7" id="KW-0375">Hydrogen ion transport</keyword>
<evidence type="ECO:0000256" key="3">
    <source>
        <dbReference type="ARBA" id="ARBA00022781"/>
    </source>
</evidence>
<sequence>MPTNRLLAKEEVATYVNLLLEAAMNEGGQERVFDVRDQLETVLRIYRGNADLRDALVNPAYSPEQRGRLAANVFEGVDPLVNSVIAVMAERGNLGKLSAVVSSFNETSEEKLGVCVVDVTTVVSLDDELRTVITDKLSKDLGKNVVLREHIDKSILGGIIMSTHGKRIDASVASQLERTRNVLTESNDGGEC</sequence>
<comment type="caution">
    <text evidence="8">The sequence shown here is derived from an EMBL/GenBank/DDBJ whole genome shotgun (WGS) entry which is preliminary data.</text>
</comment>
<organism evidence="8 9">
    <name type="scientific">Slackia faecicanis</name>
    <dbReference type="NCBI Taxonomy" id="255723"/>
    <lineage>
        <taxon>Bacteria</taxon>
        <taxon>Bacillati</taxon>
        <taxon>Actinomycetota</taxon>
        <taxon>Coriobacteriia</taxon>
        <taxon>Eggerthellales</taxon>
        <taxon>Eggerthellaceae</taxon>
        <taxon>Slackia</taxon>
    </lineage>
</organism>
<keyword evidence="6 7" id="KW-0066">ATP synthesis</keyword>
<dbReference type="RefSeq" id="WP_123197833.1">
    <property type="nucleotide sequence ID" value="NZ_QICB01000002.1"/>
</dbReference>
<keyword evidence="9" id="KW-1185">Reference proteome</keyword>
<dbReference type="OrthoDB" id="3186352at2"/>
<evidence type="ECO:0000256" key="6">
    <source>
        <dbReference type="ARBA" id="ARBA00023310"/>
    </source>
</evidence>
<dbReference type="GO" id="GO:0045259">
    <property type="term" value="C:proton-transporting ATP synthase complex"/>
    <property type="evidence" value="ECO:0007669"/>
    <property type="project" value="UniProtKB-KW"/>
</dbReference>
<dbReference type="GO" id="GO:0046933">
    <property type="term" value="F:proton-transporting ATP synthase activity, rotational mechanism"/>
    <property type="evidence" value="ECO:0007669"/>
    <property type="project" value="UniProtKB-UniRule"/>
</dbReference>
<evidence type="ECO:0000313" key="9">
    <source>
        <dbReference type="Proteomes" id="UP000267368"/>
    </source>
</evidence>
<dbReference type="NCBIfam" id="TIGR01145">
    <property type="entry name" value="ATP_synt_delta"/>
    <property type="match status" value="1"/>
</dbReference>
<keyword evidence="7" id="KW-1003">Cell membrane</keyword>
<dbReference type="EMBL" id="QICB01000002">
    <property type="protein sequence ID" value="RNL20732.1"/>
    <property type="molecule type" value="Genomic_DNA"/>
</dbReference>
<dbReference type="SUPFAM" id="SSF47928">
    <property type="entry name" value="N-terminal domain of the delta subunit of the F1F0-ATP synthase"/>
    <property type="match status" value="1"/>
</dbReference>
<keyword evidence="2 7" id="KW-0813">Transport</keyword>
<dbReference type="InterPro" id="IPR000711">
    <property type="entry name" value="ATPase_OSCP/dsu"/>
</dbReference>
<evidence type="ECO:0000313" key="8">
    <source>
        <dbReference type="EMBL" id="RNL20732.1"/>
    </source>
</evidence>
<evidence type="ECO:0000256" key="4">
    <source>
        <dbReference type="ARBA" id="ARBA00023065"/>
    </source>
</evidence>
<reference evidence="9" key="1">
    <citation type="submission" date="2018-05" db="EMBL/GenBank/DDBJ databases">
        <title>Genome Sequencing of selected type strains of the family Eggerthellaceae.</title>
        <authorList>
            <person name="Danylec N."/>
            <person name="Stoll D.A."/>
            <person name="Doetsch A."/>
            <person name="Huch M."/>
        </authorList>
    </citation>
    <scope>NUCLEOTIDE SEQUENCE [LARGE SCALE GENOMIC DNA]</scope>
    <source>
        <strain evidence="9">DSM 17537</strain>
    </source>
</reference>
<keyword evidence="5 7" id="KW-0472">Membrane</keyword>
<evidence type="ECO:0000256" key="5">
    <source>
        <dbReference type="ARBA" id="ARBA00023136"/>
    </source>
</evidence>
<evidence type="ECO:0000256" key="2">
    <source>
        <dbReference type="ARBA" id="ARBA00022448"/>
    </source>
</evidence>
<comment type="subcellular location">
    <subcellularLocation>
        <location evidence="7">Cell membrane</location>
        <topology evidence="7">Peripheral membrane protein</topology>
    </subcellularLocation>
    <subcellularLocation>
        <location evidence="1">Membrane</location>
    </subcellularLocation>
</comment>